<evidence type="ECO:0000256" key="1">
    <source>
        <dbReference type="SAM" id="MobiDB-lite"/>
    </source>
</evidence>
<comment type="caution">
    <text evidence="2">The sequence shown here is derived from an EMBL/GenBank/DDBJ whole genome shotgun (WGS) entry which is preliminary data.</text>
</comment>
<feature type="non-terminal residue" evidence="2">
    <location>
        <position position="1"/>
    </location>
</feature>
<name>A0A8J5I521_9STRA</name>
<keyword evidence="3" id="KW-1185">Reference proteome</keyword>
<protein>
    <submittedName>
        <fullName evidence="2">Uncharacterized protein</fullName>
    </submittedName>
</protein>
<evidence type="ECO:0000313" key="3">
    <source>
        <dbReference type="Proteomes" id="UP000709295"/>
    </source>
</evidence>
<proteinExistence type="predicted"/>
<gene>
    <name evidence="2" type="ORF">JG688_00015771</name>
</gene>
<dbReference type="Proteomes" id="UP000709295">
    <property type="component" value="Unassembled WGS sequence"/>
</dbReference>
<feature type="region of interest" description="Disordered" evidence="1">
    <location>
        <begin position="1"/>
        <end position="80"/>
    </location>
</feature>
<feature type="compositionally biased region" description="Polar residues" evidence="1">
    <location>
        <begin position="1"/>
        <end position="34"/>
    </location>
</feature>
<organism evidence="2 3">
    <name type="scientific">Phytophthora aleatoria</name>
    <dbReference type="NCBI Taxonomy" id="2496075"/>
    <lineage>
        <taxon>Eukaryota</taxon>
        <taxon>Sar</taxon>
        <taxon>Stramenopiles</taxon>
        <taxon>Oomycota</taxon>
        <taxon>Peronosporomycetes</taxon>
        <taxon>Peronosporales</taxon>
        <taxon>Peronosporaceae</taxon>
        <taxon>Phytophthora</taxon>
    </lineage>
</organism>
<evidence type="ECO:0000313" key="2">
    <source>
        <dbReference type="EMBL" id="KAG6946912.1"/>
    </source>
</evidence>
<feature type="compositionally biased region" description="Polar residues" evidence="1">
    <location>
        <begin position="44"/>
        <end position="75"/>
    </location>
</feature>
<accession>A0A8J5I521</accession>
<dbReference type="EMBL" id="JAENGY010001788">
    <property type="protein sequence ID" value="KAG6946912.1"/>
    <property type="molecule type" value="Genomic_DNA"/>
</dbReference>
<dbReference type="AlphaFoldDB" id="A0A8J5I521"/>
<reference evidence="2" key="1">
    <citation type="submission" date="2021-01" db="EMBL/GenBank/DDBJ databases">
        <title>Phytophthora aleatoria, a newly-described species from Pinus radiata is distinct from Phytophthora cactorum isolates based on comparative genomics.</title>
        <authorList>
            <person name="Mcdougal R."/>
            <person name="Panda P."/>
            <person name="Williams N."/>
            <person name="Studholme D.J."/>
        </authorList>
    </citation>
    <scope>NUCLEOTIDE SEQUENCE</scope>
    <source>
        <strain evidence="2">NZFS 4037</strain>
    </source>
</reference>
<sequence length="178" mass="19299">QTTTLSKETPAAQTPTTNSLSTEPPASNSLQTDAPTAGTPTPEAKTQTMQAQWTPPPQTWNEGTPATQAPSTNAHPTPHGHQCSGLDKRACCGELGNCCSFHADRNGPKFSVGYSCKHPKQLFVQQWEPSHKRCCEWSRTYAIDDGSSSVLVLKGQVGKCSAVCNLFSFTVYQRYKHS</sequence>